<dbReference type="EMBL" id="BRXZ01005012">
    <property type="protein sequence ID" value="GMH58735.1"/>
    <property type="molecule type" value="Genomic_DNA"/>
</dbReference>
<evidence type="ECO:0000313" key="3">
    <source>
        <dbReference type="Proteomes" id="UP001165082"/>
    </source>
</evidence>
<dbReference type="AlphaFoldDB" id="A0A9W6ZZM3"/>
<keyword evidence="3" id="KW-1185">Reference proteome</keyword>
<evidence type="ECO:0000313" key="2">
    <source>
        <dbReference type="EMBL" id="GMH58735.1"/>
    </source>
</evidence>
<gene>
    <name evidence="2" type="ORF">TrRE_jg7592</name>
</gene>
<proteinExistence type="predicted"/>
<organism evidence="2 3">
    <name type="scientific">Triparma retinervis</name>
    <dbReference type="NCBI Taxonomy" id="2557542"/>
    <lineage>
        <taxon>Eukaryota</taxon>
        <taxon>Sar</taxon>
        <taxon>Stramenopiles</taxon>
        <taxon>Ochrophyta</taxon>
        <taxon>Bolidophyceae</taxon>
        <taxon>Parmales</taxon>
        <taxon>Triparmaceae</taxon>
        <taxon>Triparma</taxon>
    </lineage>
</organism>
<reference evidence="2" key="1">
    <citation type="submission" date="2022-07" db="EMBL/GenBank/DDBJ databases">
        <title>Genome analysis of Parmales, a sister group of diatoms, reveals the evolutionary specialization of diatoms from phago-mixotrophs to photoautotrophs.</title>
        <authorList>
            <person name="Ban H."/>
            <person name="Sato S."/>
            <person name="Yoshikawa S."/>
            <person name="Kazumasa Y."/>
            <person name="Nakamura Y."/>
            <person name="Ichinomiya M."/>
            <person name="Saitoh K."/>
            <person name="Sato N."/>
            <person name="Blanc-Mathieu R."/>
            <person name="Endo H."/>
            <person name="Kuwata A."/>
            <person name="Ogata H."/>
        </authorList>
    </citation>
    <scope>NUCLEOTIDE SEQUENCE</scope>
</reference>
<accession>A0A9W6ZZM3</accession>
<feature type="non-terminal residue" evidence="2">
    <location>
        <position position="1"/>
    </location>
</feature>
<name>A0A9W6ZZM3_9STRA</name>
<evidence type="ECO:0000256" key="1">
    <source>
        <dbReference type="SAM" id="MobiDB-lite"/>
    </source>
</evidence>
<sequence length="194" mass="20823">TAAPTIGCTEDAANSVVIRNKNQALASTTCSAINAKFEQKKTFNNAQVRVAEFYRNHCDPSKNWENSAVQCCKTCEEAAEFLGICTGNAPDGLVIRNENPGLASTTCSQIQAKFEQKKTYNNAQARVAQFYRNHCDPSKNWENSACCCKTCNDAAVFLQRDNNFSTCPSTSSPTFSPTASPSAPTASPTAAPSG</sequence>
<comment type="caution">
    <text evidence="2">The sequence shown here is derived from an EMBL/GenBank/DDBJ whole genome shotgun (WGS) entry which is preliminary data.</text>
</comment>
<protein>
    <submittedName>
        <fullName evidence="2">Uncharacterized protein</fullName>
    </submittedName>
</protein>
<feature type="region of interest" description="Disordered" evidence="1">
    <location>
        <begin position="169"/>
        <end position="194"/>
    </location>
</feature>
<dbReference type="Proteomes" id="UP001165082">
    <property type="component" value="Unassembled WGS sequence"/>
</dbReference>